<gene>
    <name evidence="1" type="ORF">CTI12_AA456130</name>
</gene>
<sequence>MFRDGVRCQFSMTLLPLFVAEYHDWIMLTLLICSLRNSCSIWLLLSTLDCVSGWASLFDRIMGLSLRAFVLGCPGLGRLGKCFILPSLSALAYDFTRYVFEICSKYMVCWTKWVDFHWNVYDPWTIVSVSDDVETTSGGGTLQIWRMSDLIYRPRNEVLTELEDFKAHVAGCSPKA</sequence>
<dbReference type="EMBL" id="PKPP01009151">
    <property type="protein sequence ID" value="PWA48950.1"/>
    <property type="molecule type" value="Genomic_DNA"/>
</dbReference>
<evidence type="ECO:0000313" key="1">
    <source>
        <dbReference type="EMBL" id="PWA48950.1"/>
    </source>
</evidence>
<comment type="caution">
    <text evidence="1">The sequence shown here is derived from an EMBL/GenBank/DDBJ whole genome shotgun (WGS) entry which is preliminary data.</text>
</comment>
<evidence type="ECO:0000313" key="2">
    <source>
        <dbReference type="Proteomes" id="UP000245207"/>
    </source>
</evidence>
<proteinExistence type="predicted"/>
<dbReference type="STRING" id="35608.A0A2U1LIX5"/>
<accession>A0A2U1LIX5</accession>
<keyword evidence="2" id="KW-1185">Reference proteome</keyword>
<dbReference type="Gene3D" id="2.130.10.10">
    <property type="entry name" value="YVTN repeat-like/Quinoprotein amine dehydrogenase"/>
    <property type="match status" value="1"/>
</dbReference>
<dbReference type="Proteomes" id="UP000245207">
    <property type="component" value="Unassembled WGS sequence"/>
</dbReference>
<dbReference type="OrthoDB" id="427795at2759"/>
<protein>
    <submittedName>
        <fullName evidence="1">Nucleosome/chromatin assembly factor group C5</fullName>
    </submittedName>
</protein>
<name>A0A2U1LIX5_ARTAN</name>
<reference evidence="1 2" key="1">
    <citation type="journal article" date="2018" name="Mol. Plant">
        <title>The genome of Artemisia annua provides insight into the evolution of Asteraceae family and artemisinin biosynthesis.</title>
        <authorList>
            <person name="Shen Q."/>
            <person name="Zhang L."/>
            <person name="Liao Z."/>
            <person name="Wang S."/>
            <person name="Yan T."/>
            <person name="Shi P."/>
            <person name="Liu M."/>
            <person name="Fu X."/>
            <person name="Pan Q."/>
            <person name="Wang Y."/>
            <person name="Lv Z."/>
            <person name="Lu X."/>
            <person name="Zhang F."/>
            <person name="Jiang W."/>
            <person name="Ma Y."/>
            <person name="Chen M."/>
            <person name="Hao X."/>
            <person name="Li L."/>
            <person name="Tang Y."/>
            <person name="Lv G."/>
            <person name="Zhou Y."/>
            <person name="Sun X."/>
            <person name="Brodelius P.E."/>
            <person name="Rose J.K.C."/>
            <person name="Tang K."/>
        </authorList>
    </citation>
    <scope>NUCLEOTIDE SEQUENCE [LARGE SCALE GENOMIC DNA]</scope>
    <source>
        <strain evidence="2">cv. Huhao1</strain>
        <tissue evidence="1">Leaf</tissue>
    </source>
</reference>
<dbReference type="AlphaFoldDB" id="A0A2U1LIX5"/>
<dbReference type="InterPro" id="IPR015943">
    <property type="entry name" value="WD40/YVTN_repeat-like_dom_sf"/>
</dbReference>
<organism evidence="1 2">
    <name type="scientific">Artemisia annua</name>
    <name type="common">Sweet wormwood</name>
    <dbReference type="NCBI Taxonomy" id="35608"/>
    <lineage>
        <taxon>Eukaryota</taxon>
        <taxon>Viridiplantae</taxon>
        <taxon>Streptophyta</taxon>
        <taxon>Embryophyta</taxon>
        <taxon>Tracheophyta</taxon>
        <taxon>Spermatophyta</taxon>
        <taxon>Magnoliopsida</taxon>
        <taxon>eudicotyledons</taxon>
        <taxon>Gunneridae</taxon>
        <taxon>Pentapetalae</taxon>
        <taxon>asterids</taxon>
        <taxon>campanulids</taxon>
        <taxon>Asterales</taxon>
        <taxon>Asteraceae</taxon>
        <taxon>Asteroideae</taxon>
        <taxon>Anthemideae</taxon>
        <taxon>Artemisiinae</taxon>
        <taxon>Artemisia</taxon>
    </lineage>
</organism>